<gene>
    <name evidence="2" type="ORF">WICPIJ_009983</name>
</gene>
<dbReference type="Proteomes" id="UP000774326">
    <property type="component" value="Unassembled WGS sequence"/>
</dbReference>
<evidence type="ECO:0008006" key="4">
    <source>
        <dbReference type="Google" id="ProtNLM"/>
    </source>
</evidence>
<protein>
    <recommendedName>
        <fullName evidence="4">Transmembrane protein</fullName>
    </recommendedName>
</protein>
<keyword evidence="1" id="KW-1133">Transmembrane helix</keyword>
<dbReference type="InterPro" id="IPR052786">
    <property type="entry name" value="Spore_wall_assembly"/>
</dbReference>
<keyword evidence="1" id="KW-0812">Transmembrane</keyword>
<dbReference type="GO" id="GO:0005811">
    <property type="term" value="C:lipid droplet"/>
    <property type="evidence" value="ECO:0007669"/>
    <property type="project" value="TreeGrafter"/>
</dbReference>
<dbReference type="GO" id="GO:0005628">
    <property type="term" value="C:prospore membrane"/>
    <property type="evidence" value="ECO:0007669"/>
    <property type="project" value="TreeGrafter"/>
</dbReference>
<feature type="transmembrane region" description="Helical" evidence="1">
    <location>
        <begin position="134"/>
        <end position="157"/>
    </location>
</feature>
<reference evidence="2" key="2">
    <citation type="submission" date="2021-01" db="EMBL/GenBank/DDBJ databases">
        <authorList>
            <person name="Schikora-Tamarit M.A."/>
        </authorList>
    </citation>
    <scope>NUCLEOTIDE SEQUENCE</scope>
    <source>
        <strain evidence="2">CBS2887</strain>
    </source>
</reference>
<sequence>MEQDMEQNIEEIKHLMESRRQMKKQTTSTETSATSTSSRFFCLHIPHSNFDISKFKDENLLMRLLRRIAYSIETSPLSNYTFATIYIVQTPTLWSFAVAIWGAEVLLFLFLNAIFLTISLIFVIVPALGTGPLAVVPLLLVLLGFTAFLPFSSLISAKVTERFVLRYITPIMVEHTMIGKGHGDFVVSANNAKHRFKLARKQRHKEYSKLYRIIRKCIKGLLIPYKISKAVASILLEFSLLSTFVPPLGFFVVSGVFARSRGKKHSKVYIEKKVILKQKKDIKNDFTWFKVARFGFWGKLFTMIPGFRPFAHVLNATATGIWASKSEKRILAKARRTERINSRKLAKALKKKLEKLQEQKALN</sequence>
<proteinExistence type="predicted"/>
<evidence type="ECO:0000313" key="2">
    <source>
        <dbReference type="EMBL" id="KAH3672948.1"/>
    </source>
</evidence>
<keyword evidence="3" id="KW-1185">Reference proteome</keyword>
<accession>A0A9P8TB06</accession>
<keyword evidence="1" id="KW-0472">Membrane</keyword>
<dbReference type="AlphaFoldDB" id="A0A9P8TB06"/>
<evidence type="ECO:0000256" key="1">
    <source>
        <dbReference type="SAM" id="Phobius"/>
    </source>
</evidence>
<dbReference type="PANTHER" id="PTHR34292:SF2">
    <property type="entry name" value="OUTER SPORE WALL PROTEIN LDS1"/>
    <property type="match status" value="1"/>
</dbReference>
<reference evidence="2" key="1">
    <citation type="journal article" date="2021" name="Open Biol.">
        <title>Shared evolutionary footprints suggest mitochondrial oxidative damage underlies multiple complex I losses in fungi.</title>
        <authorList>
            <person name="Schikora-Tamarit M.A."/>
            <person name="Marcet-Houben M."/>
            <person name="Nosek J."/>
            <person name="Gabaldon T."/>
        </authorList>
    </citation>
    <scope>NUCLEOTIDE SEQUENCE</scope>
    <source>
        <strain evidence="2">CBS2887</strain>
    </source>
</reference>
<feature type="transmembrane region" description="Helical" evidence="1">
    <location>
        <begin position="234"/>
        <end position="258"/>
    </location>
</feature>
<evidence type="ECO:0000313" key="3">
    <source>
        <dbReference type="Proteomes" id="UP000774326"/>
    </source>
</evidence>
<dbReference type="EMBL" id="JAEUBG010005730">
    <property type="protein sequence ID" value="KAH3672948.1"/>
    <property type="molecule type" value="Genomic_DNA"/>
</dbReference>
<dbReference type="PANTHER" id="PTHR34292">
    <property type="entry name" value="OUTER SPORE WALL PROTEIN LDS1"/>
    <property type="match status" value="1"/>
</dbReference>
<feature type="transmembrane region" description="Helical" evidence="1">
    <location>
        <begin position="105"/>
        <end position="128"/>
    </location>
</feature>
<name>A0A9P8TB06_WICPI</name>
<dbReference type="GO" id="GO:0005619">
    <property type="term" value="C:ascospore wall"/>
    <property type="evidence" value="ECO:0007669"/>
    <property type="project" value="TreeGrafter"/>
</dbReference>
<organism evidence="2 3">
    <name type="scientific">Wickerhamomyces pijperi</name>
    <name type="common">Yeast</name>
    <name type="synonym">Pichia pijperi</name>
    <dbReference type="NCBI Taxonomy" id="599730"/>
    <lineage>
        <taxon>Eukaryota</taxon>
        <taxon>Fungi</taxon>
        <taxon>Dikarya</taxon>
        <taxon>Ascomycota</taxon>
        <taxon>Saccharomycotina</taxon>
        <taxon>Saccharomycetes</taxon>
        <taxon>Phaffomycetales</taxon>
        <taxon>Wickerhamomycetaceae</taxon>
        <taxon>Wickerhamomyces</taxon>
    </lineage>
</organism>
<comment type="caution">
    <text evidence="2">The sequence shown here is derived from an EMBL/GenBank/DDBJ whole genome shotgun (WGS) entry which is preliminary data.</text>
</comment>